<comment type="caution">
    <text evidence="2">The sequence shown here is derived from an EMBL/GenBank/DDBJ whole genome shotgun (WGS) entry which is preliminary data.</text>
</comment>
<name>A0ABD5QFX3_9EURY</name>
<accession>A0ABD5QFX3</accession>
<dbReference type="RefSeq" id="WP_224827275.1">
    <property type="nucleotide sequence ID" value="NZ_JAIVEF010000001.1"/>
</dbReference>
<dbReference type="AlphaFoldDB" id="A0ABD5QFX3"/>
<organism evidence="2 3">
    <name type="scientific">Saliphagus infecundisoli</name>
    <dbReference type="NCBI Taxonomy" id="1849069"/>
    <lineage>
        <taxon>Archaea</taxon>
        <taxon>Methanobacteriati</taxon>
        <taxon>Methanobacteriota</taxon>
        <taxon>Stenosarchaea group</taxon>
        <taxon>Halobacteria</taxon>
        <taxon>Halobacteriales</taxon>
        <taxon>Natrialbaceae</taxon>
        <taxon>Saliphagus</taxon>
    </lineage>
</organism>
<keyword evidence="3" id="KW-1185">Reference proteome</keyword>
<reference evidence="2 3" key="1">
    <citation type="journal article" date="2019" name="Int. J. Syst. Evol. Microbiol.">
        <title>The Global Catalogue of Microorganisms (GCM) 10K type strain sequencing project: providing services to taxonomists for standard genome sequencing and annotation.</title>
        <authorList>
            <consortium name="The Broad Institute Genomics Platform"/>
            <consortium name="The Broad Institute Genome Sequencing Center for Infectious Disease"/>
            <person name="Wu L."/>
            <person name="Ma J."/>
        </authorList>
    </citation>
    <scope>NUCLEOTIDE SEQUENCE [LARGE SCALE GENOMIC DNA]</scope>
    <source>
        <strain evidence="2 3">CGMCC 1.15824</strain>
    </source>
</reference>
<dbReference type="InterPro" id="IPR058595">
    <property type="entry name" value="Avidin-like"/>
</dbReference>
<dbReference type="Proteomes" id="UP001595925">
    <property type="component" value="Unassembled WGS sequence"/>
</dbReference>
<dbReference type="EMBL" id="JBHSJG010000036">
    <property type="protein sequence ID" value="MFC4988504.1"/>
    <property type="molecule type" value="Genomic_DNA"/>
</dbReference>
<gene>
    <name evidence="2" type="ORF">ACFPFO_12175</name>
</gene>
<dbReference type="Pfam" id="PF26421">
    <property type="entry name" value="Avidin_like"/>
    <property type="match status" value="1"/>
</dbReference>
<feature type="region of interest" description="Disordered" evidence="1">
    <location>
        <begin position="96"/>
        <end position="115"/>
    </location>
</feature>
<proteinExistence type="predicted"/>
<evidence type="ECO:0000256" key="1">
    <source>
        <dbReference type="SAM" id="MobiDB-lite"/>
    </source>
</evidence>
<evidence type="ECO:0000313" key="2">
    <source>
        <dbReference type="EMBL" id="MFC4988504.1"/>
    </source>
</evidence>
<sequence length="115" mass="12394">MAEPVSLDGRTLVAVENDAAGNVGPDTVFEFEQDGNRLSATYSGGSVVEGHLLGTIEEDRWDVRYVQVTADGETATGHSVGVVSRLEDGRVRVEDEWEWESKSGSGTSVHEEIEA</sequence>
<protein>
    <submittedName>
        <fullName evidence="2">Uncharacterized protein</fullName>
    </submittedName>
</protein>
<evidence type="ECO:0000313" key="3">
    <source>
        <dbReference type="Proteomes" id="UP001595925"/>
    </source>
</evidence>